<name>A0ABW3PUR3_9LACO</name>
<dbReference type="RefSeq" id="WP_121977070.1">
    <property type="nucleotide sequence ID" value="NZ_JBHTLH010000036.1"/>
</dbReference>
<evidence type="ECO:0000256" key="1">
    <source>
        <dbReference type="SAM" id="Phobius"/>
    </source>
</evidence>
<evidence type="ECO:0000313" key="2">
    <source>
        <dbReference type="EMBL" id="MFD1125685.1"/>
    </source>
</evidence>
<evidence type="ECO:0000313" key="3">
    <source>
        <dbReference type="Proteomes" id="UP001597156"/>
    </source>
</evidence>
<feature type="transmembrane region" description="Helical" evidence="1">
    <location>
        <begin position="21"/>
        <end position="48"/>
    </location>
</feature>
<organism evidence="2 3">
    <name type="scientific">Lentilactobacillus raoultii</name>
    <dbReference type="NCBI Taxonomy" id="1987503"/>
    <lineage>
        <taxon>Bacteria</taxon>
        <taxon>Bacillati</taxon>
        <taxon>Bacillota</taxon>
        <taxon>Bacilli</taxon>
        <taxon>Lactobacillales</taxon>
        <taxon>Lactobacillaceae</taxon>
        <taxon>Lentilactobacillus</taxon>
    </lineage>
</organism>
<gene>
    <name evidence="2" type="ORF">ACFQ22_10025</name>
</gene>
<comment type="caution">
    <text evidence="2">The sequence shown here is derived from an EMBL/GenBank/DDBJ whole genome shotgun (WGS) entry which is preliminary data.</text>
</comment>
<feature type="transmembrane region" description="Helical" evidence="1">
    <location>
        <begin position="68"/>
        <end position="85"/>
    </location>
</feature>
<dbReference type="Proteomes" id="UP001597156">
    <property type="component" value="Unassembled WGS sequence"/>
</dbReference>
<keyword evidence="1" id="KW-1133">Transmembrane helix</keyword>
<sequence length="87" mass="9966">MTEETYYEGNWQKMGLFAMTLMLLLTALWVTVPVILALVCFASLITVMAHFNIFESTNDTNKLNKFDFYLQIAFVLISLVKFMVISG</sequence>
<keyword evidence="1" id="KW-0472">Membrane</keyword>
<keyword evidence="1" id="KW-0812">Transmembrane</keyword>
<accession>A0ABW3PUR3</accession>
<dbReference type="EMBL" id="JBHTLH010000036">
    <property type="protein sequence ID" value="MFD1125685.1"/>
    <property type="molecule type" value="Genomic_DNA"/>
</dbReference>
<protein>
    <submittedName>
        <fullName evidence="2">Uncharacterized protein</fullName>
    </submittedName>
</protein>
<keyword evidence="3" id="KW-1185">Reference proteome</keyword>
<reference evidence="3" key="1">
    <citation type="journal article" date="2019" name="Int. J. Syst. Evol. Microbiol.">
        <title>The Global Catalogue of Microorganisms (GCM) 10K type strain sequencing project: providing services to taxonomists for standard genome sequencing and annotation.</title>
        <authorList>
            <consortium name="The Broad Institute Genomics Platform"/>
            <consortium name="The Broad Institute Genome Sequencing Center for Infectious Disease"/>
            <person name="Wu L."/>
            <person name="Ma J."/>
        </authorList>
    </citation>
    <scope>NUCLEOTIDE SEQUENCE [LARGE SCALE GENOMIC DNA]</scope>
    <source>
        <strain evidence="3">CCUG 71848</strain>
    </source>
</reference>
<proteinExistence type="predicted"/>